<comment type="caution">
    <text evidence="7">The sequence shown here is derived from an EMBL/GenBank/DDBJ whole genome shotgun (WGS) entry which is preliminary data.</text>
</comment>
<keyword evidence="3" id="KW-0649">Protein kinase inhibitor</keyword>
<keyword evidence="8" id="KW-1185">Reference proteome</keyword>
<protein>
    <recommendedName>
        <fullName evidence="6">Cyclin-dependent kinase inhibitor domain-containing protein</fullName>
    </recommendedName>
</protein>
<comment type="similarity">
    <text evidence="2">Belongs to the CDI family. ICK/KRP subfamily.</text>
</comment>
<evidence type="ECO:0000313" key="8">
    <source>
        <dbReference type="Proteomes" id="UP000823674"/>
    </source>
</evidence>
<evidence type="ECO:0000256" key="3">
    <source>
        <dbReference type="ARBA" id="ARBA00023013"/>
    </source>
</evidence>
<dbReference type="InterPro" id="IPR003175">
    <property type="entry name" value="CDI_dom"/>
</dbReference>
<gene>
    <name evidence="7" type="primary">A03p046870.1_BraROA</name>
    <name evidence="7" type="ORF">IGI04_012287</name>
</gene>
<dbReference type="PANTHER" id="PTHR46776">
    <property type="entry name" value="CYCLIN-DEPENDENT KINASE INHIBITOR 4-RELATED"/>
    <property type="match status" value="1"/>
</dbReference>
<evidence type="ECO:0000256" key="2">
    <source>
        <dbReference type="ARBA" id="ARBA00010274"/>
    </source>
</evidence>
<keyword evidence="4" id="KW-0131">Cell cycle</keyword>
<evidence type="ECO:0000256" key="1">
    <source>
        <dbReference type="ARBA" id="ARBA00004642"/>
    </source>
</evidence>
<feature type="compositionally biased region" description="Polar residues" evidence="5">
    <location>
        <begin position="158"/>
        <end position="175"/>
    </location>
</feature>
<comment type="subcellular location">
    <subcellularLocation>
        <location evidence="1">Nucleus</location>
        <location evidence="1">Nucleoplasm</location>
    </subcellularLocation>
</comment>
<dbReference type="EMBL" id="JADBGQ010000003">
    <property type="protein sequence ID" value="KAG5406168.1"/>
    <property type="molecule type" value="Genomic_DNA"/>
</dbReference>
<evidence type="ECO:0000256" key="4">
    <source>
        <dbReference type="ARBA" id="ARBA00023306"/>
    </source>
</evidence>
<dbReference type="Gene3D" id="4.10.365.10">
    <property type="entry name" value="p27"/>
    <property type="match status" value="1"/>
</dbReference>
<proteinExistence type="inferred from homology"/>
<reference evidence="7 8" key="1">
    <citation type="submission" date="2021-03" db="EMBL/GenBank/DDBJ databases">
        <authorList>
            <person name="King G.J."/>
            <person name="Bancroft I."/>
            <person name="Baten A."/>
            <person name="Bloomfield J."/>
            <person name="Borpatragohain P."/>
            <person name="He Z."/>
            <person name="Irish N."/>
            <person name="Irwin J."/>
            <person name="Liu K."/>
            <person name="Mauleon R.P."/>
            <person name="Moore J."/>
            <person name="Morris R."/>
            <person name="Ostergaard L."/>
            <person name="Wang B."/>
            <person name="Wells R."/>
        </authorList>
    </citation>
    <scope>NUCLEOTIDE SEQUENCE [LARGE SCALE GENOMIC DNA]</scope>
    <source>
        <strain evidence="7">R-o-18</strain>
        <tissue evidence="7">Leaf</tissue>
    </source>
</reference>
<dbReference type="InterPro" id="IPR044275">
    <property type="entry name" value="KRP"/>
</dbReference>
<evidence type="ECO:0000313" key="7">
    <source>
        <dbReference type="EMBL" id="KAG5406168.1"/>
    </source>
</evidence>
<sequence>MTLTKKNAAEKTNSLDTFHISLLFSSLKKPFPLSFFSFSLLRLKFTFFSSSSSFPSFHSQPEIPSIIFPNMGRYIKKSKIAGGALPAKDISHQTASSFRTRAAKNLALQRLRSHSTPPCVDADSFRYLQLRSRRLVKLPLLADTRKQQQKQLINSVGKRQTTNPRANSVLSSEPTNLEEDCGSNLVNSGSGCSFGEKGLEFESGDRETTPCSLKRDSEEAIQSVPSHEIEDFFAFAEQQQQRFFTEKYNFDIVSENPLPGRYEWIKVVP</sequence>
<dbReference type="InterPro" id="IPR044898">
    <property type="entry name" value="CDI_dom_sf"/>
</dbReference>
<accession>A0ABQ7N6A6</accession>
<feature type="region of interest" description="Disordered" evidence="5">
    <location>
        <begin position="158"/>
        <end position="177"/>
    </location>
</feature>
<organism evidence="7 8">
    <name type="scientific">Brassica rapa subsp. trilocularis</name>
    <dbReference type="NCBI Taxonomy" id="1813537"/>
    <lineage>
        <taxon>Eukaryota</taxon>
        <taxon>Viridiplantae</taxon>
        <taxon>Streptophyta</taxon>
        <taxon>Embryophyta</taxon>
        <taxon>Tracheophyta</taxon>
        <taxon>Spermatophyta</taxon>
        <taxon>Magnoliopsida</taxon>
        <taxon>eudicotyledons</taxon>
        <taxon>Gunneridae</taxon>
        <taxon>Pentapetalae</taxon>
        <taxon>rosids</taxon>
        <taxon>malvids</taxon>
        <taxon>Brassicales</taxon>
        <taxon>Brassicaceae</taxon>
        <taxon>Brassiceae</taxon>
        <taxon>Brassica</taxon>
    </lineage>
</organism>
<dbReference type="Pfam" id="PF02234">
    <property type="entry name" value="CDI"/>
    <property type="match status" value="1"/>
</dbReference>
<dbReference type="Proteomes" id="UP000823674">
    <property type="component" value="Chromosome A03"/>
</dbReference>
<evidence type="ECO:0000259" key="6">
    <source>
        <dbReference type="Pfam" id="PF02234"/>
    </source>
</evidence>
<feature type="domain" description="Cyclin-dependent kinase inhibitor" evidence="6">
    <location>
        <begin position="223"/>
        <end position="267"/>
    </location>
</feature>
<evidence type="ECO:0000256" key="5">
    <source>
        <dbReference type="SAM" id="MobiDB-lite"/>
    </source>
</evidence>
<name>A0ABQ7N6A6_BRACM</name>